<protein>
    <submittedName>
        <fullName evidence="2">Uncharacterized protein</fullName>
    </submittedName>
</protein>
<evidence type="ECO:0000313" key="2">
    <source>
        <dbReference type="EMBL" id="ORY06030.1"/>
    </source>
</evidence>
<comment type="caution">
    <text evidence="2">The sequence shown here is derived from an EMBL/GenBank/DDBJ whole genome shotgun (WGS) entry which is preliminary data.</text>
</comment>
<dbReference type="OrthoDB" id="10267955at2759"/>
<reference evidence="2 3" key="1">
    <citation type="submission" date="2016-07" db="EMBL/GenBank/DDBJ databases">
        <title>Pervasive Adenine N6-methylation of Active Genes in Fungi.</title>
        <authorList>
            <consortium name="DOE Joint Genome Institute"/>
            <person name="Mondo S.J."/>
            <person name="Dannebaum R.O."/>
            <person name="Kuo R.C."/>
            <person name="Labutti K."/>
            <person name="Haridas S."/>
            <person name="Kuo A."/>
            <person name="Salamov A."/>
            <person name="Ahrendt S.R."/>
            <person name="Lipzen A."/>
            <person name="Sullivan W."/>
            <person name="Andreopoulos W.B."/>
            <person name="Clum A."/>
            <person name="Lindquist E."/>
            <person name="Daum C."/>
            <person name="Ramamoorthy G.K."/>
            <person name="Gryganskyi A."/>
            <person name="Culley D."/>
            <person name="Magnuson J.K."/>
            <person name="James T.Y."/>
            <person name="O'Malley M.A."/>
            <person name="Stajich J.E."/>
            <person name="Spatafora J.W."/>
            <person name="Visel A."/>
            <person name="Grigoriev I.V."/>
        </authorList>
    </citation>
    <scope>NUCLEOTIDE SEQUENCE [LARGE SCALE GENOMIC DNA]</scope>
    <source>
        <strain evidence="2 3">CBS 115471</strain>
    </source>
</reference>
<dbReference type="AlphaFoldDB" id="A0A1Y1Z6Z6"/>
<feature type="chain" id="PRO_5012372632" evidence="1">
    <location>
        <begin position="18"/>
        <end position="131"/>
    </location>
</feature>
<gene>
    <name evidence="2" type="ORF">BCR34DRAFT_590737</name>
</gene>
<accession>A0A1Y1Z6Z6</accession>
<dbReference type="Proteomes" id="UP000193144">
    <property type="component" value="Unassembled WGS sequence"/>
</dbReference>
<name>A0A1Y1Z6Z6_9PLEO</name>
<keyword evidence="3" id="KW-1185">Reference proteome</keyword>
<proteinExistence type="predicted"/>
<keyword evidence="1" id="KW-0732">Signal</keyword>
<feature type="signal peptide" evidence="1">
    <location>
        <begin position="1"/>
        <end position="17"/>
    </location>
</feature>
<evidence type="ECO:0000256" key="1">
    <source>
        <dbReference type="SAM" id="SignalP"/>
    </source>
</evidence>
<evidence type="ECO:0000313" key="3">
    <source>
        <dbReference type="Proteomes" id="UP000193144"/>
    </source>
</evidence>
<sequence length="131" mass="14021">MRALALIAFTLQPLAFAHPLFPSHIEAPTNPNIIVNATCEQYVVTHPETELCAELTNSKDCSGPTTVIVGTQCLDIKGAGSISVIRGSVFAGHGYVGCQGNPVFFAGKMYHEQQQGCQSWGRSTVLSWRAG</sequence>
<organism evidence="2 3">
    <name type="scientific">Clohesyomyces aquaticus</name>
    <dbReference type="NCBI Taxonomy" id="1231657"/>
    <lineage>
        <taxon>Eukaryota</taxon>
        <taxon>Fungi</taxon>
        <taxon>Dikarya</taxon>
        <taxon>Ascomycota</taxon>
        <taxon>Pezizomycotina</taxon>
        <taxon>Dothideomycetes</taxon>
        <taxon>Pleosporomycetidae</taxon>
        <taxon>Pleosporales</taxon>
        <taxon>Lindgomycetaceae</taxon>
        <taxon>Clohesyomyces</taxon>
    </lineage>
</organism>
<dbReference type="EMBL" id="MCFA01000120">
    <property type="protein sequence ID" value="ORY06030.1"/>
    <property type="molecule type" value="Genomic_DNA"/>
</dbReference>